<name>F4GHU6_PARC1</name>
<dbReference type="AlphaFoldDB" id="F4GHU6"/>
<gene>
    <name evidence="1" type="ordered locus">Spico_0835</name>
</gene>
<keyword evidence="2" id="KW-1185">Reference proteome</keyword>
<dbReference type="KEGG" id="scc:Spico_0835"/>
<reference evidence="2" key="1">
    <citation type="submission" date="2011-04" db="EMBL/GenBank/DDBJ databases">
        <title>The complete genome of Spirochaeta coccoides DSM 17374.</title>
        <authorList>
            <person name="Lucas S."/>
            <person name="Copeland A."/>
            <person name="Lapidus A."/>
            <person name="Bruce D."/>
            <person name="Goodwin L."/>
            <person name="Pitluck S."/>
            <person name="Peters L."/>
            <person name="Kyrpides N."/>
            <person name="Mavromatis K."/>
            <person name="Pagani I."/>
            <person name="Ivanova N."/>
            <person name="Ovchinnikova G."/>
            <person name="Lu M."/>
            <person name="Detter J.C."/>
            <person name="Tapia R."/>
            <person name="Han C."/>
            <person name="Land M."/>
            <person name="Hauser L."/>
            <person name="Markowitz V."/>
            <person name="Cheng J.-F."/>
            <person name="Hugenholtz P."/>
            <person name="Woyke T."/>
            <person name="Wu D."/>
            <person name="Spring S."/>
            <person name="Schroeder M."/>
            <person name="Brambilla E."/>
            <person name="Klenk H.-P."/>
            <person name="Eisen J.A."/>
        </authorList>
    </citation>
    <scope>NUCLEOTIDE SEQUENCE [LARGE SCALE GENOMIC DNA]</scope>
    <source>
        <strain evidence="2">ATCC BAA-1237 / DSM 17374 / SPN1</strain>
    </source>
</reference>
<protein>
    <submittedName>
        <fullName evidence="1">Uncharacterized protein</fullName>
    </submittedName>
</protein>
<evidence type="ECO:0000313" key="1">
    <source>
        <dbReference type="EMBL" id="AEC02059.1"/>
    </source>
</evidence>
<organism evidence="1 2">
    <name type="scientific">Parasphaerochaeta coccoides (strain ATCC BAA-1237 / DSM 17374 / SPN1)</name>
    <name type="common">Sphaerochaeta coccoides</name>
    <dbReference type="NCBI Taxonomy" id="760011"/>
    <lineage>
        <taxon>Bacteria</taxon>
        <taxon>Pseudomonadati</taxon>
        <taxon>Spirochaetota</taxon>
        <taxon>Spirochaetia</taxon>
        <taxon>Spirochaetales</taxon>
        <taxon>Sphaerochaetaceae</taxon>
        <taxon>Parasphaerochaeta</taxon>
    </lineage>
</organism>
<reference evidence="1 2" key="2">
    <citation type="journal article" date="2012" name="Stand. Genomic Sci.">
        <title>Complete genome sequence of the termite hindgut bacterium Spirochaeta coccoides type strain (SPN1(T)), reclassification in the genus Sphaerochaeta as Sphaerochaeta coccoides comb. nov. and emendations of the family Spirochaetaceae and the genus Sphaerochaeta.</title>
        <authorList>
            <person name="Abt B."/>
            <person name="Han C."/>
            <person name="Scheuner C."/>
            <person name="Lu M."/>
            <person name="Lapidus A."/>
            <person name="Nolan M."/>
            <person name="Lucas S."/>
            <person name="Hammon N."/>
            <person name="Deshpande S."/>
            <person name="Cheng J.F."/>
            <person name="Tapia R."/>
            <person name="Goodwin L.A."/>
            <person name="Pitluck S."/>
            <person name="Liolios K."/>
            <person name="Pagani I."/>
            <person name="Ivanova N."/>
            <person name="Mavromatis K."/>
            <person name="Mikhailova N."/>
            <person name="Huntemann M."/>
            <person name="Pati A."/>
            <person name="Chen A."/>
            <person name="Palaniappan K."/>
            <person name="Land M."/>
            <person name="Hauser L."/>
            <person name="Brambilla E.M."/>
            <person name="Rohde M."/>
            <person name="Spring S."/>
            <person name="Gronow S."/>
            <person name="Goker M."/>
            <person name="Woyke T."/>
            <person name="Bristow J."/>
            <person name="Eisen J.A."/>
            <person name="Markowitz V."/>
            <person name="Hugenholtz P."/>
            <person name="Kyrpides N.C."/>
            <person name="Klenk H.P."/>
            <person name="Detter J.C."/>
        </authorList>
    </citation>
    <scope>NUCLEOTIDE SEQUENCE [LARGE SCALE GENOMIC DNA]</scope>
    <source>
        <strain evidence="2">ATCC BAA-1237 / DSM 17374 / SPN1</strain>
    </source>
</reference>
<dbReference type="HOGENOM" id="CLU_1712099_0_0_12"/>
<dbReference type="Proteomes" id="UP000007939">
    <property type="component" value="Chromosome"/>
</dbReference>
<proteinExistence type="predicted"/>
<dbReference type="STRING" id="760011.Spico_0835"/>
<dbReference type="EMBL" id="CP002659">
    <property type="protein sequence ID" value="AEC02059.1"/>
    <property type="molecule type" value="Genomic_DNA"/>
</dbReference>
<evidence type="ECO:0000313" key="2">
    <source>
        <dbReference type="Proteomes" id="UP000007939"/>
    </source>
</evidence>
<accession>F4GHU6</accession>
<sequence length="153" mass="17550">MLIGQKEREVLFGTSVLARQIQKFIEAKRETGLDALLKVFPDIRREILVETLRQLRIRGVISHSEGVYIATYKYKVEGAKADQTWSAAKILGTFDPSDLARIASVERIHAATLCRTWLREGHLVCIGRKGKVPLYRFCSKFSNRPIIHQERKK</sequence>
<dbReference type="RefSeq" id="WP_013739455.1">
    <property type="nucleotide sequence ID" value="NC_015436.1"/>
</dbReference>